<evidence type="ECO:0000256" key="1">
    <source>
        <dbReference type="SAM" id="MobiDB-lite"/>
    </source>
</evidence>
<dbReference type="EMBL" id="CP036264">
    <property type="protein sequence ID" value="QEF98565.1"/>
    <property type="molecule type" value="Genomic_DNA"/>
</dbReference>
<protein>
    <submittedName>
        <fullName evidence="2">Uncharacterized protein</fullName>
    </submittedName>
</protein>
<dbReference type="RefSeq" id="WP_147868083.1">
    <property type="nucleotide sequence ID" value="NZ_CP036264.1"/>
</dbReference>
<organism evidence="2 3">
    <name type="scientific">Stieleria maiorica</name>
    <dbReference type="NCBI Taxonomy" id="2795974"/>
    <lineage>
        <taxon>Bacteria</taxon>
        <taxon>Pseudomonadati</taxon>
        <taxon>Planctomycetota</taxon>
        <taxon>Planctomycetia</taxon>
        <taxon>Pirellulales</taxon>
        <taxon>Pirellulaceae</taxon>
        <taxon>Stieleria</taxon>
    </lineage>
</organism>
<dbReference type="KEGG" id="smam:Mal15_26180"/>
<proteinExistence type="predicted"/>
<feature type="compositionally biased region" description="Pro residues" evidence="1">
    <location>
        <begin position="166"/>
        <end position="177"/>
    </location>
</feature>
<gene>
    <name evidence="2" type="ORF">Mal15_26180</name>
</gene>
<feature type="region of interest" description="Disordered" evidence="1">
    <location>
        <begin position="108"/>
        <end position="181"/>
    </location>
</feature>
<name>A0A5B9MG43_9BACT</name>
<dbReference type="AlphaFoldDB" id="A0A5B9MG43"/>
<accession>A0A5B9MG43</accession>
<evidence type="ECO:0000313" key="2">
    <source>
        <dbReference type="EMBL" id="QEF98565.1"/>
    </source>
</evidence>
<evidence type="ECO:0000313" key="3">
    <source>
        <dbReference type="Proteomes" id="UP000321353"/>
    </source>
</evidence>
<sequence length="327" mass="34167">MTRRLVTTVFATLCFVFVDQGISDAQSGSAVTRLRPIGSASAVDRFQNQSSVPATNVAMRAQQSRSAVVRNETAYWQREGQLPSGSSPIRQVSTGPSSVRQTVWMQSGFDAPPLADSGMSLPGTAPNAGLPQPEPVGQPSQNVQPGQGAAIPNSTPFPDAATAPPRALPAPGNPYAPSPSDLDQIPQPSLETNAFARMDNCRLITPPSTYMAASAFDGGCGQLMPVTYSSPGCGPVTQVPITQAPIIQSPGTLPAEIPSTATIPPVSVLPPTTSQPLALPSSAAPARSLITLGQQNYMVQVGQGLWGQPVAYVPGQGIRNWIRYLFP</sequence>
<reference evidence="2 3" key="1">
    <citation type="submission" date="2019-02" db="EMBL/GenBank/DDBJ databases">
        <title>Planctomycetal bacteria perform biofilm scaping via a novel small molecule.</title>
        <authorList>
            <person name="Jeske O."/>
            <person name="Boedeker C."/>
            <person name="Wiegand S."/>
            <person name="Breitling P."/>
            <person name="Kallscheuer N."/>
            <person name="Jogler M."/>
            <person name="Rohde M."/>
            <person name="Petersen J."/>
            <person name="Medema M.H."/>
            <person name="Surup F."/>
            <person name="Jogler C."/>
        </authorList>
    </citation>
    <scope>NUCLEOTIDE SEQUENCE [LARGE SCALE GENOMIC DNA]</scope>
    <source>
        <strain evidence="2 3">Mal15</strain>
    </source>
</reference>
<keyword evidence="3" id="KW-1185">Reference proteome</keyword>
<dbReference type="Proteomes" id="UP000321353">
    <property type="component" value="Chromosome"/>
</dbReference>